<organism evidence="3 4">
    <name type="scientific">Pseudovibrio ascidiaceicola</name>
    <dbReference type="NCBI Taxonomy" id="285279"/>
    <lineage>
        <taxon>Bacteria</taxon>
        <taxon>Pseudomonadati</taxon>
        <taxon>Pseudomonadota</taxon>
        <taxon>Alphaproteobacteria</taxon>
        <taxon>Hyphomicrobiales</taxon>
        <taxon>Stappiaceae</taxon>
        <taxon>Pseudovibrio</taxon>
    </lineage>
</organism>
<keyword evidence="1" id="KW-0732">Signal</keyword>
<sequence length="162" mass="17552">MAVLYSKKTRLRQSCFVSAALLLTLPACTQMSISVNNSEYQEPLNLTETVDTKQKVADSEIHRTDRTVITNTIEEALNESGQAKNRFAPMAWTNPVSGNSGTITSLMSVDKTESIAGCTDFVTSANTVGGVRAYQGRSCPDTNHKMKIVQLAPFQADATATE</sequence>
<name>A0A1I3WTC5_9HYPH</name>
<dbReference type="RefSeq" id="WP_093517295.1">
    <property type="nucleotide sequence ID" value="NZ_FOSK01000002.1"/>
</dbReference>
<evidence type="ECO:0000259" key="2">
    <source>
        <dbReference type="Pfam" id="PF16998"/>
    </source>
</evidence>
<comment type="caution">
    <text evidence="3">The sequence shown here is derived from an EMBL/GenBank/DDBJ whole genome shotgun (WGS) entry which is preliminary data.</text>
</comment>
<protein>
    <submittedName>
        <fullName evidence="3">Outer membrane surface antigen</fullName>
    </submittedName>
</protein>
<feature type="chain" id="PRO_5046057384" evidence="1">
    <location>
        <begin position="30"/>
        <end position="162"/>
    </location>
</feature>
<feature type="signal peptide" evidence="1">
    <location>
        <begin position="1"/>
        <end position="29"/>
    </location>
</feature>
<evidence type="ECO:0000313" key="3">
    <source>
        <dbReference type="EMBL" id="SFK10453.1"/>
    </source>
</evidence>
<feature type="domain" description="Surface antigen" evidence="2">
    <location>
        <begin position="47"/>
        <end position="153"/>
    </location>
</feature>
<dbReference type="InterPro" id="IPR032635">
    <property type="entry name" value="Anti_2"/>
</dbReference>
<dbReference type="EMBL" id="FOSK01000002">
    <property type="protein sequence ID" value="SFK10453.1"/>
    <property type="molecule type" value="Genomic_DNA"/>
</dbReference>
<accession>A0A1I3WTC5</accession>
<dbReference type="Proteomes" id="UP000199598">
    <property type="component" value="Unassembled WGS sequence"/>
</dbReference>
<proteinExistence type="predicted"/>
<keyword evidence="4" id="KW-1185">Reference proteome</keyword>
<evidence type="ECO:0000313" key="4">
    <source>
        <dbReference type="Proteomes" id="UP000199598"/>
    </source>
</evidence>
<reference evidence="3 4" key="1">
    <citation type="submission" date="2016-10" db="EMBL/GenBank/DDBJ databases">
        <authorList>
            <person name="Varghese N."/>
            <person name="Submissions S."/>
        </authorList>
    </citation>
    <scope>NUCLEOTIDE SEQUENCE [LARGE SCALE GENOMIC DNA]</scope>
    <source>
        <strain evidence="3 4">DSM 16392</strain>
    </source>
</reference>
<dbReference type="Pfam" id="PF16998">
    <property type="entry name" value="17kDa_Anti_2"/>
    <property type="match status" value="1"/>
</dbReference>
<evidence type="ECO:0000256" key="1">
    <source>
        <dbReference type="SAM" id="SignalP"/>
    </source>
</evidence>
<gene>
    <name evidence="3" type="ORF">SAMN04488518_102159</name>
</gene>